<sequence>MQKKSINVITIILSIAFREVLLVSTSKLTVPWLVNDSYYHGADNYPNSQKNG</sequence>
<gene>
    <name evidence="1" type="ORF">LREN565_2051</name>
</gene>
<name>A0A1K2I951_9LACO</name>
<dbReference type="EMBL" id="LT634362">
    <property type="protein sequence ID" value="SFZ88938.1"/>
    <property type="molecule type" value="Genomic_DNA"/>
</dbReference>
<accession>A0A1K2I951</accession>
<protein>
    <submittedName>
        <fullName evidence="1">Uncharacterized protein</fullName>
    </submittedName>
</protein>
<reference evidence="1" key="1">
    <citation type="submission" date="2016-11" db="EMBL/GenBank/DDBJ databases">
        <authorList>
            <person name="Jaros S."/>
            <person name="Januszkiewicz K."/>
            <person name="Wedrychowicz H."/>
        </authorList>
    </citation>
    <scope>NUCLEOTIDE SEQUENCE</scope>
    <source>
        <strain evidence="1">ACA-DC 565</strain>
    </source>
</reference>
<dbReference type="AlphaFoldDB" id="A0A1K2I951"/>
<proteinExistence type="predicted"/>
<organism evidence="1">
    <name type="scientific">Loigolactobacillus rennini</name>
    <dbReference type="NCBI Taxonomy" id="238013"/>
    <lineage>
        <taxon>Bacteria</taxon>
        <taxon>Bacillati</taxon>
        <taxon>Bacillota</taxon>
        <taxon>Bacilli</taxon>
        <taxon>Lactobacillales</taxon>
        <taxon>Lactobacillaceae</taxon>
        <taxon>Loigolactobacillus</taxon>
    </lineage>
</organism>
<evidence type="ECO:0000313" key="1">
    <source>
        <dbReference type="EMBL" id="SFZ88938.1"/>
    </source>
</evidence>